<dbReference type="OrthoDB" id="9789573at2"/>
<dbReference type="InterPro" id="IPR036102">
    <property type="entry name" value="OsmC/Ohrsf"/>
</dbReference>
<dbReference type="SUPFAM" id="SSF82784">
    <property type="entry name" value="OsmC-like"/>
    <property type="match status" value="1"/>
</dbReference>
<name>A0A1H7LGC5_9BURK</name>
<dbReference type="Gene3D" id="3.30.300.20">
    <property type="match status" value="1"/>
</dbReference>
<dbReference type="PANTHER" id="PTHR35368:SF1">
    <property type="entry name" value="HYDROPEROXIDE REDUCTASE"/>
    <property type="match status" value="1"/>
</dbReference>
<sequence length="138" mass="14651">MSEQRSATTTTIGVTGRYLVESRGNLFASDSPSARDGDTAAVEPSELLLSALGVCALGSVEKAARELNLTVRHATAAVDSVRDADDRTRFARVHIDVTVHGVTQDEAQQLIDHFTSGCVIYNTVRRGGPISVAVTARP</sequence>
<dbReference type="Proteomes" id="UP000199120">
    <property type="component" value="Unassembled WGS sequence"/>
</dbReference>
<dbReference type="AlphaFoldDB" id="A0A1H7LGC5"/>
<dbReference type="InterPro" id="IPR003718">
    <property type="entry name" value="OsmC/Ohr_fam"/>
</dbReference>
<dbReference type="RefSeq" id="WP_090547792.1">
    <property type="nucleotide sequence ID" value="NZ_FNSR01000002.1"/>
</dbReference>
<dbReference type="InterPro" id="IPR052924">
    <property type="entry name" value="OsmC/Ohr_hydroprdx_reductase"/>
</dbReference>
<dbReference type="Pfam" id="PF02566">
    <property type="entry name" value="OsmC"/>
    <property type="match status" value="1"/>
</dbReference>
<proteinExistence type="predicted"/>
<keyword evidence="2" id="KW-1185">Reference proteome</keyword>
<dbReference type="PANTHER" id="PTHR35368">
    <property type="entry name" value="HYDROPEROXIDE REDUCTASE"/>
    <property type="match status" value="1"/>
</dbReference>
<dbReference type="EMBL" id="FOAJ01000004">
    <property type="protein sequence ID" value="SEK97973.1"/>
    <property type="molecule type" value="Genomic_DNA"/>
</dbReference>
<gene>
    <name evidence="1" type="ORF">SAMN05192542_104346</name>
</gene>
<reference evidence="2" key="1">
    <citation type="submission" date="2016-10" db="EMBL/GenBank/DDBJ databases">
        <authorList>
            <person name="Varghese N."/>
            <person name="Submissions S."/>
        </authorList>
    </citation>
    <scope>NUCLEOTIDE SEQUENCE [LARGE SCALE GENOMIC DNA]</scope>
    <source>
        <strain evidence="2">LMG 26416</strain>
    </source>
</reference>
<evidence type="ECO:0000313" key="1">
    <source>
        <dbReference type="EMBL" id="SEK97973.1"/>
    </source>
</evidence>
<dbReference type="STRING" id="416943.SAMN05445871_3832"/>
<protein>
    <submittedName>
        <fullName evidence="1">Uncharacterized OsmC-related protein</fullName>
    </submittedName>
</protein>
<evidence type="ECO:0000313" key="2">
    <source>
        <dbReference type="Proteomes" id="UP000199120"/>
    </source>
</evidence>
<organism evidence="1 2">
    <name type="scientific">Paraburkholderia caballeronis</name>
    <dbReference type="NCBI Taxonomy" id="416943"/>
    <lineage>
        <taxon>Bacteria</taxon>
        <taxon>Pseudomonadati</taxon>
        <taxon>Pseudomonadota</taxon>
        <taxon>Betaproteobacteria</taxon>
        <taxon>Burkholderiales</taxon>
        <taxon>Burkholderiaceae</taxon>
        <taxon>Paraburkholderia</taxon>
    </lineage>
</organism>
<accession>A0A1H7LGC5</accession>
<dbReference type="InterPro" id="IPR015946">
    <property type="entry name" value="KH_dom-like_a/b"/>
</dbReference>